<proteinExistence type="predicted"/>
<accession>A0AC61Y9A3</accession>
<organism evidence="1 2">
    <name type="scientific">Mesonia oceanica</name>
    <dbReference type="NCBI Taxonomy" id="2687242"/>
    <lineage>
        <taxon>Bacteria</taxon>
        <taxon>Pseudomonadati</taxon>
        <taxon>Bacteroidota</taxon>
        <taxon>Flavobacteriia</taxon>
        <taxon>Flavobacteriales</taxon>
        <taxon>Flavobacteriaceae</taxon>
        <taxon>Mesonia</taxon>
    </lineage>
</organism>
<gene>
    <name evidence="1" type="primary">mtfA_2</name>
    <name evidence="1" type="ORF">FVB9532_02373</name>
</gene>
<name>A0AC61Y9A3_9FLAO</name>
<dbReference type="EMBL" id="CABVMM010000009">
    <property type="protein sequence ID" value="VVV01094.1"/>
    <property type="molecule type" value="Genomic_DNA"/>
</dbReference>
<evidence type="ECO:0000313" key="2">
    <source>
        <dbReference type="Proteomes" id="UP000356253"/>
    </source>
</evidence>
<reference evidence="1" key="1">
    <citation type="submission" date="2019-09" db="EMBL/GenBank/DDBJ databases">
        <authorList>
            <person name="Rodrigo-Torres L."/>
            <person name="Arahal R. D."/>
            <person name="Lucena T."/>
        </authorList>
    </citation>
    <scope>NUCLEOTIDE SEQUENCE</scope>
    <source>
        <strain evidence="1">ISS653</strain>
    </source>
</reference>
<keyword evidence="2" id="KW-1185">Reference proteome</keyword>
<comment type="caution">
    <text evidence="1">The sequence shown here is derived from an EMBL/GenBank/DDBJ whole genome shotgun (WGS) entry which is preliminary data.</text>
</comment>
<protein>
    <submittedName>
        <fullName evidence="1">Protein MtfA</fullName>
    </submittedName>
</protein>
<sequence>MEGFIIAILIILLLVALVGIILVKSISLFDHVYMYFFKRPIYIHLYFRLKKLTYEEEKFIKNRFSFYNRLNAKQQKFFQHRLITFMQDKSFEAREGFEITKEVKLYISATAVMLTFGMRDFLLPALQKIFVYPDIYYSTITQNHHKGEFNPRLKALVFSWKHFLEGFADEEDNINLAIHEFIHVLQINSMKESDISATIFADTSKKLVNLLLNDEIRQRLQDTKYFRKYAFTNRFEFLAVLVEYFIESPIVFKQKFPEFYSKIREMLNYNFNGY</sequence>
<dbReference type="Proteomes" id="UP000356253">
    <property type="component" value="Unassembled WGS sequence"/>
</dbReference>
<evidence type="ECO:0000313" key="1">
    <source>
        <dbReference type="EMBL" id="VVV01094.1"/>
    </source>
</evidence>